<dbReference type="EMBL" id="CH916366">
    <property type="protein sequence ID" value="EDV97388.1"/>
    <property type="molecule type" value="Genomic_DNA"/>
</dbReference>
<sequence length="264" mass="29491">RNDFLQGALQSINADSSLQDALLILKSESTNIQQKLDSLNVIRDKIDDIDHANSLVKVGGISIILQLIKIPDYNLRPNAICIVAEMSQNNEFCQKYFYNEHLIPVLTSTMNDGDDFLGRSSIFAVSSLIQNFSPGLNEFLRINGIRSLVSCLNSKHDSVYIRAAFLIASLASNISAVRELIYKENAVSILLGNLENKNEYDNKLESTLSALSALSTNFNWSTTQKQNAQAQTILKQLVGNKQLLEECEEMVNFARNILNNMTKK</sequence>
<name>B4IWY7_DROGR</name>
<dbReference type="InterPro" id="IPR016024">
    <property type="entry name" value="ARM-type_fold"/>
</dbReference>
<dbReference type="PhylomeDB" id="B4IWY7"/>
<dbReference type="Gene3D" id="1.25.10.10">
    <property type="entry name" value="Leucine-rich Repeat Variant"/>
    <property type="match status" value="1"/>
</dbReference>
<dbReference type="KEGG" id="dgr:6557115"/>
<dbReference type="HOGENOM" id="CLU_049387_0_0_1"/>
<dbReference type="OMA" id="QNNEFCQ"/>
<dbReference type="Proteomes" id="UP000001070">
    <property type="component" value="Unassembled WGS sequence"/>
</dbReference>
<dbReference type="AlphaFoldDB" id="B4IWY7"/>
<dbReference type="FunCoup" id="B4IWY7">
    <property type="interactions" value="1398"/>
</dbReference>
<protein>
    <submittedName>
        <fullName evidence="1">GH16834</fullName>
    </submittedName>
</protein>
<dbReference type="PANTHER" id="PTHR19316">
    <property type="entry name" value="PROTEIN FOLDING REGULATOR"/>
    <property type="match status" value="1"/>
</dbReference>
<dbReference type="OrthoDB" id="10250458at2759"/>
<feature type="non-terminal residue" evidence="1">
    <location>
        <position position="1"/>
    </location>
</feature>
<dbReference type="STRING" id="7222.B4IWY7"/>
<dbReference type="PANTHER" id="PTHR19316:SF18">
    <property type="entry name" value="HSP70-BINDING PROTEIN 1"/>
    <property type="match status" value="1"/>
</dbReference>
<dbReference type="InterPro" id="IPR011989">
    <property type="entry name" value="ARM-like"/>
</dbReference>
<keyword evidence="2" id="KW-1185">Reference proteome</keyword>
<accession>B4IWY7</accession>
<dbReference type="SMR" id="B4IWY7"/>
<evidence type="ECO:0000313" key="1">
    <source>
        <dbReference type="EMBL" id="EDV97388.1"/>
    </source>
</evidence>
<proteinExistence type="predicted"/>
<reference evidence="1 2" key="1">
    <citation type="journal article" date="2007" name="Nature">
        <title>Evolution of genes and genomes on the Drosophila phylogeny.</title>
        <authorList>
            <consortium name="Drosophila 12 Genomes Consortium"/>
            <person name="Clark A.G."/>
            <person name="Eisen M.B."/>
            <person name="Smith D.R."/>
            <person name="Bergman C.M."/>
            <person name="Oliver B."/>
            <person name="Markow T.A."/>
            <person name="Kaufman T.C."/>
            <person name="Kellis M."/>
            <person name="Gelbart W."/>
            <person name="Iyer V.N."/>
            <person name="Pollard D.A."/>
            <person name="Sackton T.B."/>
            <person name="Larracuente A.M."/>
            <person name="Singh N.D."/>
            <person name="Abad J.P."/>
            <person name="Abt D.N."/>
            <person name="Adryan B."/>
            <person name="Aguade M."/>
            <person name="Akashi H."/>
            <person name="Anderson W.W."/>
            <person name="Aquadro C.F."/>
            <person name="Ardell D.H."/>
            <person name="Arguello R."/>
            <person name="Artieri C.G."/>
            <person name="Barbash D.A."/>
            <person name="Barker D."/>
            <person name="Barsanti P."/>
            <person name="Batterham P."/>
            <person name="Batzoglou S."/>
            <person name="Begun D."/>
            <person name="Bhutkar A."/>
            <person name="Blanco E."/>
            <person name="Bosak S.A."/>
            <person name="Bradley R.K."/>
            <person name="Brand A.D."/>
            <person name="Brent M.R."/>
            <person name="Brooks A.N."/>
            <person name="Brown R.H."/>
            <person name="Butlin R.K."/>
            <person name="Caggese C."/>
            <person name="Calvi B.R."/>
            <person name="Bernardo de Carvalho A."/>
            <person name="Caspi A."/>
            <person name="Castrezana S."/>
            <person name="Celniker S.E."/>
            <person name="Chang J.L."/>
            <person name="Chapple C."/>
            <person name="Chatterji S."/>
            <person name="Chinwalla A."/>
            <person name="Civetta A."/>
            <person name="Clifton S.W."/>
            <person name="Comeron J.M."/>
            <person name="Costello J.C."/>
            <person name="Coyne J.A."/>
            <person name="Daub J."/>
            <person name="David R.G."/>
            <person name="Delcher A.L."/>
            <person name="Delehaunty K."/>
            <person name="Do C.B."/>
            <person name="Ebling H."/>
            <person name="Edwards K."/>
            <person name="Eickbush T."/>
            <person name="Evans J.D."/>
            <person name="Filipski A."/>
            <person name="Findeiss S."/>
            <person name="Freyhult E."/>
            <person name="Fulton L."/>
            <person name="Fulton R."/>
            <person name="Garcia A.C."/>
            <person name="Gardiner A."/>
            <person name="Garfield D.A."/>
            <person name="Garvin B.E."/>
            <person name="Gibson G."/>
            <person name="Gilbert D."/>
            <person name="Gnerre S."/>
            <person name="Godfrey J."/>
            <person name="Good R."/>
            <person name="Gotea V."/>
            <person name="Gravely B."/>
            <person name="Greenberg A.J."/>
            <person name="Griffiths-Jones S."/>
            <person name="Gross S."/>
            <person name="Guigo R."/>
            <person name="Gustafson E.A."/>
            <person name="Haerty W."/>
            <person name="Hahn M.W."/>
            <person name="Halligan D.L."/>
            <person name="Halpern A.L."/>
            <person name="Halter G.M."/>
            <person name="Han M.V."/>
            <person name="Heger A."/>
            <person name="Hillier L."/>
            <person name="Hinrichs A.S."/>
            <person name="Holmes I."/>
            <person name="Hoskins R.A."/>
            <person name="Hubisz M.J."/>
            <person name="Hultmark D."/>
            <person name="Huntley M.A."/>
            <person name="Jaffe D.B."/>
            <person name="Jagadeeshan S."/>
            <person name="Jeck W.R."/>
            <person name="Johnson J."/>
            <person name="Jones C.D."/>
            <person name="Jordan W.C."/>
            <person name="Karpen G.H."/>
            <person name="Kataoka E."/>
            <person name="Keightley P.D."/>
            <person name="Kheradpour P."/>
            <person name="Kirkness E.F."/>
            <person name="Koerich L.B."/>
            <person name="Kristiansen K."/>
            <person name="Kudrna D."/>
            <person name="Kulathinal R.J."/>
            <person name="Kumar S."/>
            <person name="Kwok R."/>
            <person name="Lander E."/>
            <person name="Langley C.H."/>
            <person name="Lapoint R."/>
            <person name="Lazzaro B.P."/>
            <person name="Lee S.J."/>
            <person name="Levesque L."/>
            <person name="Li R."/>
            <person name="Lin C.F."/>
            <person name="Lin M.F."/>
            <person name="Lindblad-Toh K."/>
            <person name="Llopart A."/>
            <person name="Long M."/>
            <person name="Low L."/>
            <person name="Lozovsky E."/>
            <person name="Lu J."/>
            <person name="Luo M."/>
            <person name="Machado C.A."/>
            <person name="Makalowski W."/>
            <person name="Marzo M."/>
            <person name="Matsuda M."/>
            <person name="Matzkin L."/>
            <person name="McAllister B."/>
            <person name="McBride C.S."/>
            <person name="McKernan B."/>
            <person name="McKernan K."/>
            <person name="Mendez-Lago M."/>
            <person name="Minx P."/>
            <person name="Mollenhauer M.U."/>
            <person name="Montooth K."/>
            <person name="Mount S.M."/>
            <person name="Mu X."/>
            <person name="Myers E."/>
            <person name="Negre B."/>
            <person name="Newfeld S."/>
            <person name="Nielsen R."/>
            <person name="Noor M.A."/>
            <person name="O'Grady P."/>
            <person name="Pachter L."/>
            <person name="Papaceit M."/>
            <person name="Parisi M.J."/>
            <person name="Parisi M."/>
            <person name="Parts L."/>
            <person name="Pedersen J.S."/>
            <person name="Pesole G."/>
            <person name="Phillippy A.M."/>
            <person name="Ponting C.P."/>
            <person name="Pop M."/>
            <person name="Porcelli D."/>
            <person name="Powell J.R."/>
            <person name="Prohaska S."/>
            <person name="Pruitt K."/>
            <person name="Puig M."/>
            <person name="Quesneville H."/>
            <person name="Ram K.R."/>
            <person name="Rand D."/>
            <person name="Rasmussen M.D."/>
            <person name="Reed L.K."/>
            <person name="Reenan R."/>
            <person name="Reily A."/>
            <person name="Remington K.A."/>
            <person name="Rieger T.T."/>
            <person name="Ritchie M.G."/>
            <person name="Robin C."/>
            <person name="Rogers Y.H."/>
            <person name="Rohde C."/>
            <person name="Rozas J."/>
            <person name="Rubenfield M.J."/>
            <person name="Ruiz A."/>
            <person name="Russo S."/>
            <person name="Salzberg S.L."/>
            <person name="Sanchez-Gracia A."/>
            <person name="Saranga D.J."/>
            <person name="Sato H."/>
            <person name="Schaeffer S.W."/>
            <person name="Schatz M.C."/>
            <person name="Schlenke T."/>
            <person name="Schwartz R."/>
            <person name="Segarra C."/>
            <person name="Singh R.S."/>
            <person name="Sirot L."/>
            <person name="Sirota M."/>
            <person name="Sisneros N.B."/>
            <person name="Smith C.D."/>
            <person name="Smith T.F."/>
            <person name="Spieth J."/>
            <person name="Stage D.E."/>
            <person name="Stark A."/>
            <person name="Stephan W."/>
            <person name="Strausberg R.L."/>
            <person name="Strempel S."/>
            <person name="Sturgill D."/>
            <person name="Sutton G."/>
            <person name="Sutton G.G."/>
            <person name="Tao W."/>
            <person name="Teichmann S."/>
            <person name="Tobari Y.N."/>
            <person name="Tomimura Y."/>
            <person name="Tsolas J.M."/>
            <person name="Valente V.L."/>
            <person name="Venter E."/>
            <person name="Venter J.C."/>
            <person name="Vicario S."/>
            <person name="Vieira F.G."/>
            <person name="Vilella A.J."/>
            <person name="Villasante A."/>
            <person name="Walenz B."/>
            <person name="Wang J."/>
            <person name="Wasserman M."/>
            <person name="Watts T."/>
            <person name="Wilson D."/>
            <person name="Wilson R.K."/>
            <person name="Wing R.A."/>
            <person name="Wolfner M.F."/>
            <person name="Wong A."/>
            <person name="Wong G.K."/>
            <person name="Wu C.I."/>
            <person name="Wu G."/>
            <person name="Yamamoto D."/>
            <person name="Yang H.P."/>
            <person name="Yang S.P."/>
            <person name="Yorke J.A."/>
            <person name="Yoshida K."/>
            <person name="Zdobnov E."/>
            <person name="Zhang P."/>
            <person name="Zhang Y."/>
            <person name="Zimin A.V."/>
            <person name="Baldwin J."/>
            <person name="Abdouelleil A."/>
            <person name="Abdulkadir J."/>
            <person name="Abebe A."/>
            <person name="Abera B."/>
            <person name="Abreu J."/>
            <person name="Acer S.C."/>
            <person name="Aftuck L."/>
            <person name="Alexander A."/>
            <person name="An P."/>
            <person name="Anderson E."/>
            <person name="Anderson S."/>
            <person name="Arachi H."/>
            <person name="Azer M."/>
            <person name="Bachantsang P."/>
            <person name="Barry A."/>
            <person name="Bayul T."/>
            <person name="Berlin A."/>
            <person name="Bessette D."/>
            <person name="Bloom T."/>
            <person name="Blye J."/>
            <person name="Boguslavskiy L."/>
            <person name="Bonnet C."/>
            <person name="Boukhgalter B."/>
            <person name="Bourzgui I."/>
            <person name="Brown A."/>
            <person name="Cahill P."/>
            <person name="Channer S."/>
            <person name="Cheshatsang Y."/>
            <person name="Chuda L."/>
            <person name="Citroen M."/>
            <person name="Collymore A."/>
            <person name="Cooke P."/>
            <person name="Costello M."/>
            <person name="D'Aco K."/>
            <person name="Daza R."/>
            <person name="De Haan G."/>
            <person name="DeGray S."/>
            <person name="DeMaso C."/>
            <person name="Dhargay N."/>
            <person name="Dooley K."/>
            <person name="Dooley E."/>
            <person name="Doricent M."/>
            <person name="Dorje P."/>
            <person name="Dorjee K."/>
            <person name="Dupes A."/>
            <person name="Elong R."/>
            <person name="Falk J."/>
            <person name="Farina A."/>
            <person name="Faro S."/>
            <person name="Ferguson D."/>
            <person name="Fisher S."/>
            <person name="Foley C.D."/>
            <person name="Franke A."/>
            <person name="Friedrich D."/>
            <person name="Gadbois L."/>
            <person name="Gearin G."/>
            <person name="Gearin C.R."/>
            <person name="Giannoukos G."/>
            <person name="Goode T."/>
            <person name="Graham J."/>
            <person name="Grandbois E."/>
            <person name="Grewal S."/>
            <person name="Gyaltsen K."/>
            <person name="Hafez N."/>
            <person name="Hagos B."/>
            <person name="Hall J."/>
            <person name="Henson C."/>
            <person name="Hollinger A."/>
            <person name="Honan T."/>
            <person name="Huard M.D."/>
            <person name="Hughes L."/>
            <person name="Hurhula B."/>
            <person name="Husby M.E."/>
            <person name="Kamat A."/>
            <person name="Kanga B."/>
            <person name="Kashin S."/>
            <person name="Khazanovich D."/>
            <person name="Kisner P."/>
            <person name="Lance K."/>
            <person name="Lara M."/>
            <person name="Lee W."/>
            <person name="Lennon N."/>
            <person name="Letendre F."/>
            <person name="LeVine R."/>
            <person name="Lipovsky A."/>
            <person name="Liu X."/>
            <person name="Liu J."/>
            <person name="Liu S."/>
            <person name="Lokyitsang T."/>
            <person name="Lokyitsang Y."/>
            <person name="Lubonja R."/>
            <person name="Lui A."/>
            <person name="MacDonald P."/>
            <person name="Magnisalis V."/>
            <person name="Maru K."/>
            <person name="Matthews C."/>
            <person name="McCusker W."/>
            <person name="McDonough S."/>
            <person name="Mehta T."/>
            <person name="Meldrim J."/>
            <person name="Meneus L."/>
            <person name="Mihai O."/>
            <person name="Mihalev A."/>
            <person name="Mihova T."/>
            <person name="Mittelman R."/>
            <person name="Mlenga V."/>
            <person name="Montmayeur A."/>
            <person name="Mulrain L."/>
            <person name="Navidi A."/>
            <person name="Naylor J."/>
            <person name="Negash T."/>
            <person name="Nguyen T."/>
            <person name="Nguyen N."/>
            <person name="Nicol R."/>
            <person name="Norbu C."/>
            <person name="Norbu N."/>
            <person name="Novod N."/>
            <person name="O'Neill B."/>
            <person name="Osman S."/>
            <person name="Markiewicz E."/>
            <person name="Oyono O.L."/>
            <person name="Patti C."/>
            <person name="Phunkhang P."/>
            <person name="Pierre F."/>
            <person name="Priest M."/>
            <person name="Raghuraman S."/>
            <person name="Rege F."/>
            <person name="Reyes R."/>
            <person name="Rise C."/>
            <person name="Rogov P."/>
            <person name="Ross K."/>
            <person name="Ryan E."/>
            <person name="Settipalli S."/>
            <person name="Shea T."/>
            <person name="Sherpa N."/>
            <person name="Shi L."/>
            <person name="Shih D."/>
            <person name="Sparrow T."/>
            <person name="Spaulding J."/>
            <person name="Stalker J."/>
            <person name="Stange-Thomann N."/>
            <person name="Stavropoulos S."/>
            <person name="Stone C."/>
            <person name="Strader C."/>
            <person name="Tesfaye S."/>
            <person name="Thomson T."/>
            <person name="Thoulutsang Y."/>
            <person name="Thoulutsang D."/>
            <person name="Topham K."/>
            <person name="Topping I."/>
            <person name="Tsamla T."/>
            <person name="Vassiliev H."/>
            <person name="Vo A."/>
            <person name="Wangchuk T."/>
            <person name="Wangdi T."/>
            <person name="Weiand M."/>
            <person name="Wilkinson J."/>
            <person name="Wilson A."/>
            <person name="Yadav S."/>
            <person name="Young G."/>
            <person name="Yu Q."/>
            <person name="Zembek L."/>
            <person name="Zhong D."/>
            <person name="Zimmer A."/>
            <person name="Zwirko Z."/>
            <person name="Jaffe D.B."/>
            <person name="Alvarez P."/>
            <person name="Brockman W."/>
            <person name="Butler J."/>
            <person name="Chin C."/>
            <person name="Gnerre S."/>
            <person name="Grabherr M."/>
            <person name="Kleber M."/>
            <person name="Mauceli E."/>
            <person name="MacCallum I."/>
        </authorList>
    </citation>
    <scope>NUCLEOTIDE SEQUENCE [LARGE SCALE GENOMIC DNA]</scope>
    <source>
        <strain evidence="2">Tucson 15287-2541.00</strain>
    </source>
</reference>
<gene>
    <name evidence="1" type="primary">Dgri\GH16834</name>
    <name evidence="1" type="ORF">Dgri_GH16834</name>
</gene>
<dbReference type="InterPro" id="IPR050693">
    <property type="entry name" value="Hsp70_NEF-Inhibitors"/>
</dbReference>
<dbReference type="GO" id="GO:0005783">
    <property type="term" value="C:endoplasmic reticulum"/>
    <property type="evidence" value="ECO:0007669"/>
    <property type="project" value="TreeGrafter"/>
</dbReference>
<organism evidence="2">
    <name type="scientific">Drosophila grimshawi</name>
    <name type="common">Hawaiian fruit fly</name>
    <name type="synonym">Idiomyia grimshawi</name>
    <dbReference type="NCBI Taxonomy" id="7222"/>
    <lineage>
        <taxon>Eukaryota</taxon>
        <taxon>Metazoa</taxon>
        <taxon>Ecdysozoa</taxon>
        <taxon>Arthropoda</taxon>
        <taxon>Hexapoda</taxon>
        <taxon>Insecta</taxon>
        <taxon>Pterygota</taxon>
        <taxon>Neoptera</taxon>
        <taxon>Endopterygota</taxon>
        <taxon>Diptera</taxon>
        <taxon>Brachycera</taxon>
        <taxon>Muscomorpha</taxon>
        <taxon>Ephydroidea</taxon>
        <taxon>Drosophilidae</taxon>
        <taxon>Drosophila</taxon>
        <taxon>Hawaiian Drosophila</taxon>
    </lineage>
</organism>
<dbReference type="SUPFAM" id="SSF48371">
    <property type="entry name" value="ARM repeat"/>
    <property type="match status" value="1"/>
</dbReference>
<dbReference type="GO" id="GO:0000774">
    <property type="term" value="F:adenyl-nucleotide exchange factor activity"/>
    <property type="evidence" value="ECO:0007669"/>
    <property type="project" value="TreeGrafter"/>
</dbReference>
<dbReference type="InParanoid" id="B4IWY7"/>
<evidence type="ECO:0000313" key="2">
    <source>
        <dbReference type="Proteomes" id="UP000001070"/>
    </source>
</evidence>
<dbReference type="eggNOG" id="KOG2160">
    <property type="taxonomic scope" value="Eukaryota"/>
</dbReference>